<dbReference type="EMBL" id="JAIXMP010000024">
    <property type="protein sequence ID" value="KAI9254513.1"/>
    <property type="molecule type" value="Genomic_DNA"/>
</dbReference>
<dbReference type="AlphaFoldDB" id="A0AAD5PB07"/>
<protein>
    <submittedName>
        <fullName evidence="2">Uncharacterized protein</fullName>
    </submittedName>
</protein>
<comment type="caution">
    <text evidence="2">The sequence shown here is derived from an EMBL/GenBank/DDBJ whole genome shotgun (WGS) entry which is preliminary data.</text>
</comment>
<proteinExistence type="predicted"/>
<evidence type="ECO:0000256" key="1">
    <source>
        <dbReference type="SAM" id="MobiDB-lite"/>
    </source>
</evidence>
<keyword evidence="3" id="KW-1185">Reference proteome</keyword>
<sequence>MQNNSCFTNSTSRQITLLEITLSMQHKRNNYTEFLNSIYNYVPQLQHLIVSTEIVNRLLSTTFYSQPDQNEHSTIKACLKSLTLRILPEKKNDPSLDDLLAMIMKRSHRSLKSLDLWHEDILLYRKAKTILTKYGVPNLQEIILLPDTKEVITFSINNPQKGFLNYYVLVIISSFWSLDIDPDFKYHVDQRIMNLITSIGICRPIRKLNLSGILFENEQLISFLKSMKDTNVHTLKIHGPSGSAGEKELKALASLLRLEYPEINDDGKNRGKAMIGQDSNYDVDDGEDNSDYSNEAVCAGRGPKISYTGVRCNKCGCVHGEQTEYGVNEIYSDIQY</sequence>
<evidence type="ECO:0000313" key="3">
    <source>
        <dbReference type="Proteomes" id="UP001209540"/>
    </source>
</evidence>
<accession>A0AAD5PB07</accession>
<feature type="region of interest" description="Disordered" evidence="1">
    <location>
        <begin position="269"/>
        <end position="288"/>
    </location>
</feature>
<dbReference type="InterPro" id="IPR032675">
    <property type="entry name" value="LRR_dom_sf"/>
</dbReference>
<reference evidence="2" key="2">
    <citation type="submission" date="2023-02" db="EMBL/GenBank/DDBJ databases">
        <authorList>
            <consortium name="DOE Joint Genome Institute"/>
            <person name="Mondo S.J."/>
            <person name="Chang Y."/>
            <person name="Wang Y."/>
            <person name="Ahrendt S."/>
            <person name="Andreopoulos W."/>
            <person name="Barry K."/>
            <person name="Beard J."/>
            <person name="Benny G.L."/>
            <person name="Blankenship S."/>
            <person name="Bonito G."/>
            <person name="Cuomo C."/>
            <person name="Desiro A."/>
            <person name="Gervers K.A."/>
            <person name="Hundley H."/>
            <person name="Kuo A."/>
            <person name="LaButti K."/>
            <person name="Lang B.F."/>
            <person name="Lipzen A."/>
            <person name="O'Donnell K."/>
            <person name="Pangilinan J."/>
            <person name="Reynolds N."/>
            <person name="Sandor L."/>
            <person name="Smith M.W."/>
            <person name="Tsang A."/>
            <person name="Grigoriev I.V."/>
            <person name="Stajich J.E."/>
            <person name="Spatafora J.W."/>
        </authorList>
    </citation>
    <scope>NUCLEOTIDE SEQUENCE</scope>
    <source>
        <strain evidence="2">RSA 2281</strain>
    </source>
</reference>
<evidence type="ECO:0000313" key="2">
    <source>
        <dbReference type="EMBL" id="KAI9254513.1"/>
    </source>
</evidence>
<dbReference type="Proteomes" id="UP001209540">
    <property type="component" value="Unassembled WGS sequence"/>
</dbReference>
<name>A0AAD5PB07_9FUNG</name>
<gene>
    <name evidence="2" type="ORF">BDA99DRAFT_540267</name>
</gene>
<reference evidence="2" key="1">
    <citation type="journal article" date="2022" name="IScience">
        <title>Evolution of zygomycete secretomes and the origins of terrestrial fungal ecologies.</title>
        <authorList>
            <person name="Chang Y."/>
            <person name="Wang Y."/>
            <person name="Mondo S."/>
            <person name="Ahrendt S."/>
            <person name="Andreopoulos W."/>
            <person name="Barry K."/>
            <person name="Beard J."/>
            <person name="Benny G.L."/>
            <person name="Blankenship S."/>
            <person name="Bonito G."/>
            <person name="Cuomo C."/>
            <person name="Desiro A."/>
            <person name="Gervers K.A."/>
            <person name="Hundley H."/>
            <person name="Kuo A."/>
            <person name="LaButti K."/>
            <person name="Lang B.F."/>
            <person name="Lipzen A."/>
            <person name="O'Donnell K."/>
            <person name="Pangilinan J."/>
            <person name="Reynolds N."/>
            <person name="Sandor L."/>
            <person name="Smith M.E."/>
            <person name="Tsang A."/>
            <person name="Grigoriev I.V."/>
            <person name="Stajich J.E."/>
            <person name="Spatafora J.W."/>
        </authorList>
    </citation>
    <scope>NUCLEOTIDE SEQUENCE</scope>
    <source>
        <strain evidence="2">RSA 2281</strain>
    </source>
</reference>
<organism evidence="2 3">
    <name type="scientific">Phascolomyces articulosus</name>
    <dbReference type="NCBI Taxonomy" id="60185"/>
    <lineage>
        <taxon>Eukaryota</taxon>
        <taxon>Fungi</taxon>
        <taxon>Fungi incertae sedis</taxon>
        <taxon>Mucoromycota</taxon>
        <taxon>Mucoromycotina</taxon>
        <taxon>Mucoromycetes</taxon>
        <taxon>Mucorales</taxon>
        <taxon>Lichtheimiaceae</taxon>
        <taxon>Phascolomyces</taxon>
    </lineage>
</organism>
<dbReference type="Gene3D" id="3.80.10.10">
    <property type="entry name" value="Ribonuclease Inhibitor"/>
    <property type="match status" value="1"/>
</dbReference>